<dbReference type="KEGG" id="tsa:AciPR4_0298"/>
<accession>E8V0S2</accession>
<name>E8V0S2_TERSS</name>
<evidence type="ECO:0000313" key="2">
    <source>
        <dbReference type="Proteomes" id="UP000006844"/>
    </source>
</evidence>
<dbReference type="RefSeq" id="WP_013566868.1">
    <property type="nucleotide sequence ID" value="NC_014963.1"/>
</dbReference>
<gene>
    <name evidence="1" type="ordered locus">AciPR4_0298</name>
</gene>
<sequence>MCAEAWPLTLVWLGMAAAGMRLGLHHARRSPVYPPDEAFGDETDNYVQTLGIGA</sequence>
<organism evidence="1 2">
    <name type="scientific">Terriglobus saanensis (strain ATCC BAA-1853 / DSM 23119 / SP1PR4)</name>
    <dbReference type="NCBI Taxonomy" id="401053"/>
    <lineage>
        <taxon>Bacteria</taxon>
        <taxon>Pseudomonadati</taxon>
        <taxon>Acidobacteriota</taxon>
        <taxon>Terriglobia</taxon>
        <taxon>Terriglobales</taxon>
        <taxon>Acidobacteriaceae</taxon>
        <taxon>Terriglobus</taxon>
    </lineage>
</organism>
<dbReference type="HOGENOM" id="CLU_3048895_0_0_0"/>
<keyword evidence="2" id="KW-1185">Reference proteome</keyword>
<protein>
    <submittedName>
        <fullName evidence="1">Uncharacterized protein</fullName>
    </submittedName>
</protein>
<proteinExistence type="predicted"/>
<dbReference type="AlphaFoldDB" id="E8V0S2"/>
<evidence type="ECO:0000313" key="1">
    <source>
        <dbReference type="EMBL" id="ADV81135.1"/>
    </source>
</evidence>
<dbReference type="Proteomes" id="UP000006844">
    <property type="component" value="Chromosome"/>
</dbReference>
<dbReference type="STRING" id="401053.AciPR4_0298"/>
<reference evidence="1 2" key="1">
    <citation type="journal article" date="2012" name="Stand. Genomic Sci.">
        <title>Complete genome sequence of Terriglobus saanensis type strain SP1PR4(T), an Acidobacteria from tundra soil.</title>
        <authorList>
            <person name="Rawat S.R."/>
            <person name="Mannisto M.K."/>
            <person name="Starovoytov V."/>
            <person name="Goodwin L."/>
            <person name="Nolan M."/>
            <person name="Hauser L."/>
            <person name="Land M."/>
            <person name="Davenport K.W."/>
            <person name="Woyke T."/>
            <person name="Haggblom M.M."/>
        </authorList>
    </citation>
    <scope>NUCLEOTIDE SEQUENCE</scope>
    <source>
        <strain evidence="2">ATCC BAA-1853 / DSM 23119 / SP1PR4</strain>
    </source>
</reference>
<dbReference type="EMBL" id="CP002467">
    <property type="protein sequence ID" value="ADV81135.1"/>
    <property type="molecule type" value="Genomic_DNA"/>
</dbReference>